<feature type="compositionally biased region" description="Gly residues" evidence="9">
    <location>
        <begin position="1"/>
        <end position="19"/>
    </location>
</feature>
<evidence type="ECO:0000256" key="9">
    <source>
        <dbReference type="SAM" id="MobiDB-lite"/>
    </source>
</evidence>
<dbReference type="EMBL" id="JBGBPQ010000014">
    <property type="protein sequence ID" value="KAL1511481.1"/>
    <property type="molecule type" value="Genomic_DNA"/>
</dbReference>
<dbReference type="InterPro" id="IPR007504">
    <property type="entry name" value="H/ACA_rnp_Gar1/Naf1"/>
</dbReference>
<dbReference type="GO" id="GO:0034513">
    <property type="term" value="F:box H/ACA snoRNA binding"/>
    <property type="evidence" value="ECO:0007669"/>
    <property type="project" value="TreeGrafter"/>
</dbReference>
<comment type="subunit">
    <text evidence="8">Component of the small nucleolar ribonucleoprotein particles containing H/ACA-type snoRNAs (H/ACA snoRNPs).</text>
</comment>
<keyword evidence="6 8" id="KW-0687">Ribonucleoprotein</keyword>
<protein>
    <recommendedName>
        <fullName evidence="8">H/ACA ribonucleoprotein complex subunit</fullName>
    </recommendedName>
</protein>
<keyword evidence="2 8" id="KW-0690">Ribosome biogenesis</keyword>
<keyword evidence="11" id="KW-1185">Reference proteome</keyword>
<evidence type="ECO:0000256" key="3">
    <source>
        <dbReference type="ARBA" id="ARBA00022552"/>
    </source>
</evidence>
<evidence type="ECO:0000256" key="7">
    <source>
        <dbReference type="ARBA" id="ARBA00038293"/>
    </source>
</evidence>
<dbReference type="PANTHER" id="PTHR23237:SF6">
    <property type="entry name" value="H_ACA RIBONUCLEOPROTEIN COMPLEX SUBUNIT 1"/>
    <property type="match status" value="1"/>
</dbReference>
<evidence type="ECO:0000256" key="2">
    <source>
        <dbReference type="ARBA" id="ARBA00022517"/>
    </source>
</evidence>
<gene>
    <name evidence="10" type="ORF">AB1Y20_006279</name>
</gene>
<dbReference type="InterPro" id="IPR038664">
    <property type="entry name" value="Gar1/Naf1_Cbf5-bd_sf"/>
</dbReference>
<feature type="compositionally biased region" description="Basic residues" evidence="9">
    <location>
        <begin position="162"/>
        <end position="173"/>
    </location>
</feature>
<feature type="region of interest" description="Disordered" evidence="9">
    <location>
        <begin position="157"/>
        <end position="205"/>
    </location>
</feature>
<keyword evidence="3 8" id="KW-0698">rRNA processing</keyword>
<dbReference type="GO" id="GO:0000454">
    <property type="term" value="P:snoRNA guided rRNA pseudouridine synthesis"/>
    <property type="evidence" value="ECO:0007669"/>
    <property type="project" value="TreeGrafter"/>
</dbReference>
<sequence>MGFGGRGGGKGDGKGFGGRGKGKGSFVEGPPDSVTEMGTFIHACEGDMVIKSSNDKIPYFNAPIYLENKSDVGKVPTIPCTYMATATNSELALHTIAIIRSQVDEIFGTIQEVYFSVKPASGVNATSFKPGDKLYINPEKLLPLQRFLPGAAGGCGGGGKGKGGKGGKGKGGKGGKGFGKAKGKGEMQYGGKGKGSPGGRGKGKG</sequence>
<keyword evidence="4 8" id="KW-0694">RNA-binding</keyword>
<comment type="similarity">
    <text evidence="7 8">Belongs to the GAR1 family.</text>
</comment>
<keyword evidence="5 8" id="KW-0539">Nucleus</keyword>
<comment type="function">
    <text evidence="8">Required for ribosome biogenesis. Part of a complex which catalyzes pseudouridylation of rRNA. This involves the isomerization of uridine such that the ribose is subsequently attached to C5, instead of the normal N1. Pseudouridine ("psi") residues may serve to stabilize the conformation of rRNAs.</text>
</comment>
<name>A0AB34J3J2_PRYPA</name>
<dbReference type="AlphaFoldDB" id="A0AB34J3J2"/>
<dbReference type="SUPFAM" id="SSF50447">
    <property type="entry name" value="Translation proteins"/>
    <property type="match status" value="2"/>
</dbReference>
<proteinExistence type="inferred from homology"/>
<evidence type="ECO:0000313" key="10">
    <source>
        <dbReference type="EMBL" id="KAL1511481.1"/>
    </source>
</evidence>
<evidence type="ECO:0000256" key="6">
    <source>
        <dbReference type="ARBA" id="ARBA00023274"/>
    </source>
</evidence>
<reference evidence="10 11" key="1">
    <citation type="journal article" date="2024" name="Science">
        <title>Giant polyketide synthase enzymes in the biosynthesis of giant marine polyether toxins.</title>
        <authorList>
            <person name="Fallon T.R."/>
            <person name="Shende V.V."/>
            <person name="Wierzbicki I.H."/>
            <person name="Pendleton A.L."/>
            <person name="Watervoot N.F."/>
            <person name="Auber R.P."/>
            <person name="Gonzalez D.J."/>
            <person name="Wisecaver J.H."/>
            <person name="Moore B.S."/>
        </authorList>
    </citation>
    <scope>NUCLEOTIDE SEQUENCE [LARGE SCALE GENOMIC DNA]</scope>
    <source>
        <strain evidence="10 11">12B1</strain>
    </source>
</reference>
<organism evidence="10 11">
    <name type="scientific">Prymnesium parvum</name>
    <name type="common">Toxic golden alga</name>
    <dbReference type="NCBI Taxonomy" id="97485"/>
    <lineage>
        <taxon>Eukaryota</taxon>
        <taxon>Haptista</taxon>
        <taxon>Haptophyta</taxon>
        <taxon>Prymnesiophyceae</taxon>
        <taxon>Prymnesiales</taxon>
        <taxon>Prymnesiaceae</taxon>
        <taxon>Prymnesium</taxon>
    </lineage>
</organism>
<comment type="subcellular location">
    <subcellularLocation>
        <location evidence="1 8">Nucleus</location>
        <location evidence="1 8">Nucleolus</location>
    </subcellularLocation>
</comment>
<dbReference type="Pfam" id="PF04410">
    <property type="entry name" value="Gar1"/>
    <property type="match status" value="2"/>
</dbReference>
<evidence type="ECO:0000256" key="5">
    <source>
        <dbReference type="ARBA" id="ARBA00023242"/>
    </source>
</evidence>
<feature type="region of interest" description="Disordered" evidence="9">
    <location>
        <begin position="1"/>
        <end position="31"/>
    </location>
</feature>
<evidence type="ECO:0000256" key="4">
    <source>
        <dbReference type="ARBA" id="ARBA00022884"/>
    </source>
</evidence>
<evidence type="ECO:0000256" key="1">
    <source>
        <dbReference type="ARBA" id="ARBA00004604"/>
    </source>
</evidence>
<dbReference type="InterPro" id="IPR009000">
    <property type="entry name" value="Transl_B-barrel_sf"/>
</dbReference>
<evidence type="ECO:0000256" key="8">
    <source>
        <dbReference type="RuleBase" id="RU364004"/>
    </source>
</evidence>
<dbReference type="Gene3D" id="2.40.10.230">
    <property type="entry name" value="Probable tRNA pseudouridine synthase domain"/>
    <property type="match status" value="2"/>
</dbReference>
<evidence type="ECO:0000313" key="11">
    <source>
        <dbReference type="Proteomes" id="UP001515480"/>
    </source>
</evidence>
<dbReference type="PANTHER" id="PTHR23237">
    <property type="entry name" value="NUCLEOLAR PROTEIN FAMILY A MEMBER 1 SNORNP PROTEIN GAR1"/>
    <property type="match status" value="1"/>
</dbReference>
<dbReference type="Proteomes" id="UP001515480">
    <property type="component" value="Unassembled WGS sequence"/>
</dbReference>
<comment type="caution">
    <text evidence="10">The sequence shown here is derived from an EMBL/GenBank/DDBJ whole genome shotgun (WGS) entry which is preliminary data.</text>
</comment>
<feature type="compositionally biased region" description="Gly residues" evidence="9">
    <location>
        <begin position="188"/>
        <end position="205"/>
    </location>
</feature>
<dbReference type="GO" id="GO:0031429">
    <property type="term" value="C:box H/ACA snoRNP complex"/>
    <property type="evidence" value="ECO:0007669"/>
    <property type="project" value="TreeGrafter"/>
</dbReference>
<accession>A0AB34J3J2</accession>